<dbReference type="Gene3D" id="3.40.50.720">
    <property type="entry name" value="NAD(P)-binding Rossmann-like Domain"/>
    <property type="match status" value="1"/>
</dbReference>
<dbReference type="PANTHER" id="PTHR48106">
    <property type="entry name" value="QUINONE OXIDOREDUCTASE PIG3-RELATED"/>
    <property type="match status" value="1"/>
</dbReference>
<dbReference type="CDD" id="cd05276">
    <property type="entry name" value="p53_inducible_oxidoreductase"/>
    <property type="match status" value="1"/>
</dbReference>
<dbReference type="Pfam" id="PF08240">
    <property type="entry name" value="ADH_N"/>
    <property type="match status" value="1"/>
</dbReference>
<keyword evidence="2" id="KW-0560">Oxidoreductase</keyword>
<dbReference type="InterPro" id="IPR014189">
    <property type="entry name" value="Quinone_OxRdtase_PIG3"/>
</dbReference>
<protein>
    <submittedName>
        <fullName evidence="4">NAD(P)H-quinone oxidoreductase</fullName>
    </submittedName>
</protein>
<keyword evidence="5" id="KW-1185">Reference proteome</keyword>
<reference evidence="5" key="1">
    <citation type="submission" date="2014-06" db="EMBL/GenBank/DDBJ databases">
        <authorList>
            <person name="Winans N.J."/>
            <person name="Newell P.D."/>
            <person name="Douglas A.E."/>
        </authorList>
    </citation>
    <scope>NUCLEOTIDE SEQUENCE [LARGE SCALE GENOMIC DNA]</scope>
    <source>
        <strain evidence="5">DmL_052</strain>
    </source>
</reference>
<name>A0A251ZW81_9PROT</name>
<dbReference type="SMART" id="SM00829">
    <property type="entry name" value="PKS_ER"/>
    <property type="match status" value="1"/>
</dbReference>
<dbReference type="Proteomes" id="UP000194946">
    <property type="component" value="Unassembled WGS sequence"/>
</dbReference>
<dbReference type="PANTHER" id="PTHR48106:SF8">
    <property type="entry name" value="OS02G0805600 PROTEIN"/>
    <property type="match status" value="1"/>
</dbReference>
<sequence>MTAQQMKAIIVNQPGGPEELSLTTLPIPTCHDDEVLVRVQAAGVNRPDLMQRKGLYPPPPNTSPLLGLEIAGEVVSAPSSSPFKVGDSICALTNGGGYAQYCAVPVTQCLLWPEGFTAYEAAALPETFFTVWTNLFEIGKLKAGETVLIHGGSGGIGTAAIQIAKNFGATIYTTVGSQEKGEFCKKLGATDFINYHDEDFVQRIQELTHQQGVNIILDIMAAAYLNKNIDSLSEDGRLVIISFQGGIKANDVNLAKIVTKRVTVCGSTLRPRSTDFKGHIAKELQQHVWPLLAQRKISPSIYKIFPFEEVRQAHELMESGEHNGKIILDLSHL</sequence>
<dbReference type="SUPFAM" id="SSF51735">
    <property type="entry name" value="NAD(P)-binding Rossmann-fold domains"/>
    <property type="match status" value="1"/>
</dbReference>
<evidence type="ECO:0000256" key="1">
    <source>
        <dbReference type="ARBA" id="ARBA00022857"/>
    </source>
</evidence>
<dbReference type="NCBIfam" id="TIGR02824">
    <property type="entry name" value="quinone_pig3"/>
    <property type="match status" value="1"/>
</dbReference>
<dbReference type="GO" id="GO:0016651">
    <property type="term" value="F:oxidoreductase activity, acting on NAD(P)H"/>
    <property type="evidence" value="ECO:0007669"/>
    <property type="project" value="TreeGrafter"/>
</dbReference>
<evidence type="ECO:0000313" key="4">
    <source>
        <dbReference type="EMBL" id="OUI78903.1"/>
    </source>
</evidence>
<comment type="caution">
    <text evidence="4">The sequence shown here is derived from an EMBL/GenBank/DDBJ whole genome shotgun (WGS) entry which is preliminary data.</text>
</comment>
<dbReference type="GO" id="GO:0070402">
    <property type="term" value="F:NADPH binding"/>
    <property type="evidence" value="ECO:0007669"/>
    <property type="project" value="TreeGrafter"/>
</dbReference>
<dbReference type="RefSeq" id="WP_256967728.1">
    <property type="nucleotide sequence ID" value="NZ_JOPB01000003.1"/>
</dbReference>
<organism evidence="4 5">
    <name type="scientific">Commensalibacter intestini</name>
    <dbReference type="NCBI Taxonomy" id="479936"/>
    <lineage>
        <taxon>Bacteria</taxon>
        <taxon>Pseudomonadati</taxon>
        <taxon>Pseudomonadota</taxon>
        <taxon>Alphaproteobacteria</taxon>
        <taxon>Acetobacterales</taxon>
        <taxon>Acetobacteraceae</taxon>
    </lineage>
</organism>
<dbReference type="SUPFAM" id="SSF50129">
    <property type="entry name" value="GroES-like"/>
    <property type="match status" value="1"/>
</dbReference>
<evidence type="ECO:0000259" key="3">
    <source>
        <dbReference type="SMART" id="SM00829"/>
    </source>
</evidence>
<dbReference type="EMBL" id="JOPB01000003">
    <property type="protein sequence ID" value="OUI78903.1"/>
    <property type="molecule type" value="Genomic_DNA"/>
</dbReference>
<dbReference type="Gene3D" id="3.90.180.10">
    <property type="entry name" value="Medium-chain alcohol dehydrogenases, catalytic domain"/>
    <property type="match status" value="1"/>
</dbReference>
<keyword evidence="1" id="KW-0521">NADP</keyword>
<dbReference type="InterPro" id="IPR020843">
    <property type="entry name" value="ER"/>
</dbReference>
<dbReference type="PROSITE" id="PS01162">
    <property type="entry name" value="QOR_ZETA_CRYSTAL"/>
    <property type="match status" value="1"/>
</dbReference>
<dbReference type="AlphaFoldDB" id="A0A251ZW81"/>
<gene>
    <name evidence="4" type="ORF">HK18_05800</name>
</gene>
<dbReference type="InterPro" id="IPR011032">
    <property type="entry name" value="GroES-like_sf"/>
</dbReference>
<proteinExistence type="predicted"/>
<dbReference type="InterPro" id="IPR036291">
    <property type="entry name" value="NAD(P)-bd_dom_sf"/>
</dbReference>
<dbReference type="InterPro" id="IPR013154">
    <property type="entry name" value="ADH-like_N"/>
</dbReference>
<evidence type="ECO:0000313" key="5">
    <source>
        <dbReference type="Proteomes" id="UP000194946"/>
    </source>
</evidence>
<accession>A0A251ZW81</accession>
<feature type="domain" description="Enoyl reductase (ER)" evidence="3">
    <location>
        <begin position="15"/>
        <end position="328"/>
    </location>
</feature>
<dbReference type="InterPro" id="IPR013149">
    <property type="entry name" value="ADH-like_C"/>
</dbReference>
<dbReference type="GO" id="GO:0008270">
    <property type="term" value="F:zinc ion binding"/>
    <property type="evidence" value="ECO:0007669"/>
    <property type="project" value="InterPro"/>
</dbReference>
<dbReference type="InterPro" id="IPR002364">
    <property type="entry name" value="Quin_OxRdtase/zeta-crystal_CS"/>
</dbReference>
<evidence type="ECO:0000256" key="2">
    <source>
        <dbReference type="ARBA" id="ARBA00023002"/>
    </source>
</evidence>
<dbReference type="Pfam" id="PF00107">
    <property type="entry name" value="ADH_zinc_N"/>
    <property type="match status" value="1"/>
</dbReference>